<evidence type="ECO:0000256" key="12">
    <source>
        <dbReference type="SAM" id="Phobius"/>
    </source>
</evidence>
<keyword evidence="10" id="KW-1035">Host cytoplasm</keyword>
<dbReference type="EMBL" id="PP711852">
    <property type="protein sequence ID" value="XBH23839.1"/>
    <property type="molecule type" value="Genomic_DNA"/>
</dbReference>
<sequence>MSCYVAILKSIGGLALFQVANNAIELIKHLLLYFYEQKIRANSFGFVVIKIGLSMLMYLMLGMALLYVANHVAVPAGRDAESRSDAATEVATAAADAGMHLCTDHRH</sequence>
<evidence type="ECO:0000256" key="8">
    <source>
        <dbReference type="ARBA" id="ARBA00023136"/>
    </source>
</evidence>
<proteinExistence type="predicted"/>
<evidence type="ECO:0000256" key="9">
    <source>
        <dbReference type="ARBA" id="ARBA00023180"/>
    </source>
</evidence>
<keyword evidence="5" id="KW-0946">Virion</keyword>
<evidence type="ECO:0000313" key="13">
    <source>
        <dbReference type="EMBL" id="XBH23839.1"/>
    </source>
</evidence>
<evidence type="ECO:0000256" key="5">
    <source>
        <dbReference type="ARBA" id="ARBA00022844"/>
    </source>
</evidence>
<evidence type="ECO:0000256" key="4">
    <source>
        <dbReference type="ARBA" id="ARBA00022729"/>
    </source>
</evidence>
<evidence type="ECO:0000256" key="10">
    <source>
        <dbReference type="ARBA" id="ARBA00023200"/>
    </source>
</evidence>
<evidence type="ECO:0000256" key="7">
    <source>
        <dbReference type="ARBA" id="ARBA00022989"/>
    </source>
</evidence>
<accession>A0AAU7E1N8</accession>
<evidence type="ECO:0000256" key="2">
    <source>
        <dbReference type="ARBA" id="ARBA00004381"/>
    </source>
</evidence>
<keyword evidence="9" id="KW-0325">Glycoprotein</keyword>
<dbReference type="Pfam" id="PF04835">
    <property type="entry name" value="Pox_A9"/>
    <property type="match status" value="1"/>
</dbReference>
<reference evidence="13" key="2">
    <citation type="submission" date="2024-02" db="EMBL/GenBank/DDBJ databases">
        <authorList>
            <person name="Hu B."/>
        </authorList>
    </citation>
    <scope>NUCLEOTIDE SEQUENCE</scope>
    <source>
        <strain evidence="13">1A/Uganda/UGR70/2019</strain>
    </source>
</reference>
<evidence type="ECO:0000256" key="3">
    <source>
        <dbReference type="ARBA" id="ARBA00022692"/>
    </source>
</evidence>
<keyword evidence="4" id="KW-0732">Signal</keyword>
<evidence type="ECO:0000256" key="11">
    <source>
        <dbReference type="ARBA" id="ARBA00024834"/>
    </source>
</evidence>
<dbReference type="GO" id="GO:0030430">
    <property type="term" value="C:host cell cytoplasm"/>
    <property type="evidence" value="ECO:0007669"/>
    <property type="project" value="UniProtKB-SubCell"/>
</dbReference>
<keyword evidence="7 12" id="KW-1133">Transmembrane helix</keyword>
<keyword evidence="6" id="KW-0426">Late protein</keyword>
<organism evidence="13">
    <name type="scientific">Rousettus bat poxvirus</name>
    <dbReference type="NCBI Taxonomy" id="3141933"/>
    <lineage>
        <taxon>Viruses</taxon>
        <taxon>Varidnaviria</taxon>
        <taxon>Bamfordvirae</taxon>
        <taxon>Nucleocytoviricota</taxon>
        <taxon>Pokkesviricetes</taxon>
        <taxon>Chitovirales</taxon>
        <taxon>Poxviridae</taxon>
    </lineage>
</organism>
<name>A0AAU7E1N8_9POXV</name>
<evidence type="ECO:0000256" key="1">
    <source>
        <dbReference type="ARBA" id="ARBA00004192"/>
    </source>
</evidence>
<keyword evidence="8 12" id="KW-0472">Membrane</keyword>
<reference evidence="13" key="1">
    <citation type="journal article" date="2024" name="Microbiome">
        <title>Substantial viral diversity in bats and rodents from East Africa: insights into evolution, recombination, and cocirculation.</title>
        <authorList>
            <person name="Wang D."/>
            <person name="Yang X."/>
            <person name="Ren Z."/>
            <person name="Hu B."/>
            <person name="Zhao H."/>
            <person name="Yang K."/>
            <person name="Shi P."/>
            <person name="Zhang Z."/>
            <person name="Feng Q."/>
            <person name="Nawenja C.V."/>
            <person name="Obanda V."/>
            <person name="Robert K."/>
            <person name="Nalikka B."/>
            <person name="Waruhiu C.N."/>
            <person name="Ochola G.O."/>
            <person name="Onyuok S.O."/>
            <person name="Ochieng H."/>
            <person name="Li B."/>
            <person name="Zhu Y."/>
            <person name="Si H."/>
            <person name="Yin J."/>
            <person name="Kristiansen K."/>
            <person name="Jin X."/>
            <person name="Xu X."/>
            <person name="Xiao M."/>
            <person name="Agwanda B."/>
            <person name="Ommeh S."/>
            <person name="Li J."/>
            <person name="Shi Z.L."/>
        </authorList>
    </citation>
    <scope>NUCLEOTIDE SEQUENCE</scope>
    <source>
        <strain evidence="13">1A/Uganda/UGR70/2019</strain>
    </source>
</reference>
<comment type="function">
    <text evidence="11">Envelope protein. Required for an early step in virion morphogenesis.</text>
</comment>
<comment type="subcellular location">
    <subcellularLocation>
        <location evidence="1">Host cytoplasm</location>
    </subcellularLocation>
    <subcellularLocation>
        <location evidence="2">Virion membrane</location>
        <topology evidence="2">Single-pass membrane protein</topology>
    </subcellularLocation>
</comment>
<keyword evidence="3 12" id="KW-0812">Transmembrane</keyword>
<evidence type="ECO:0000256" key="6">
    <source>
        <dbReference type="ARBA" id="ARBA00022921"/>
    </source>
</evidence>
<dbReference type="InterPro" id="IPR006920">
    <property type="entry name" value="Poxvirus_A9"/>
</dbReference>
<feature type="transmembrane region" description="Helical" evidence="12">
    <location>
        <begin position="44"/>
        <end position="69"/>
    </location>
</feature>
<protein>
    <submittedName>
        <fullName evidence="13">IMV membrane protein</fullName>
    </submittedName>
</protein>
<dbReference type="GO" id="GO:0055036">
    <property type="term" value="C:virion membrane"/>
    <property type="evidence" value="ECO:0007669"/>
    <property type="project" value="UniProtKB-SubCell"/>
</dbReference>